<evidence type="ECO:0000256" key="3">
    <source>
        <dbReference type="ARBA" id="ARBA00022679"/>
    </source>
</evidence>
<keyword evidence="9 11" id="KW-0414">Isoprene biosynthesis</keyword>
<evidence type="ECO:0000256" key="5">
    <source>
        <dbReference type="ARBA" id="ARBA00022777"/>
    </source>
</evidence>
<keyword evidence="2 11" id="KW-0444">Lipid biosynthesis</keyword>
<dbReference type="GO" id="GO:0019287">
    <property type="term" value="P:isopentenyl diphosphate biosynthetic process, mevalonate pathway"/>
    <property type="evidence" value="ECO:0007669"/>
    <property type="project" value="UniProtKB-UniRule"/>
</dbReference>
<evidence type="ECO:0000256" key="2">
    <source>
        <dbReference type="ARBA" id="ARBA00022516"/>
    </source>
</evidence>
<dbReference type="Pfam" id="PF08544">
    <property type="entry name" value="GHMP_kinases_C"/>
    <property type="match status" value="1"/>
</dbReference>
<keyword evidence="6 11" id="KW-0067">ATP-binding</keyword>
<dbReference type="NCBIfam" id="TIGR00549">
    <property type="entry name" value="mevalon_kin"/>
    <property type="match status" value="1"/>
</dbReference>
<feature type="domain" description="GHMP kinase C-terminal" evidence="13">
    <location>
        <begin position="228"/>
        <end position="301"/>
    </location>
</feature>
<comment type="caution">
    <text evidence="11">Lacks conserved residue(s) required for the propagation of feature annotation.</text>
</comment>
<dbReference type="InterPro" id="IPR022937">
    <property type="entry name" value="Mevalonate_kinase_arc"/>
</dbReference>
<dbReference type="GO" id="GO:0005524">
    <property type="term" value="F:ATP binding"/>
    <property type="evidence" value="ECO:0007669"/>
    <property type="project" value="UniProtKB-UniRule"/>
</dbReference>
<dbReference type="InterPro" id="IPR013750">
    <property type="entry name" value="GHMP_kinase_C_dom"/>
</dbReference>
<evidence type="ECO:0000259" key="13">
    <source>
        <dbReference type="Pfam" id="PF08544"/>
    </source>
</evidence>
<dbReference type="SUPFAM" id="SSF54211">
    <property type="entry name" value="Ribosomal protein S5 domain 2-like"/>
    <property type="match status" value="1"/>
</dbReference>
<gene>
    <name evidence="11" type="primary">mvk</name>
    <name evidence="14" type="ORF">KN1_06010</name>
</gene>
<protein>
    <recommendedName>
        <fullName evidence="11">Mevalonate kinase</fullName>
        <shortName evidence="11">MK</shortName>
        <shortName evidence="11">MVK</shortName>
        <ecNumber evidence="11">2.7.1.36</ecNumber>
    </recommendedName>
</protein>
<keyword evidence="7 11" id="KW-0460">Magnesium</keyword>
<dbReference type="GeneID" id="66162355"/>
<evidence type="ECO:0000256" key="10">
    <source>
        <dbReference type="ARBA" id="ARBA00029438"/>
    </source>
</evidence>
<comment type="pathway">
    <text evidence="10 11">Isoprenoid biosynthesis; isopentenyl diphosphate biosynthesis via mevalonate pathway; isopentenyl diphosphate from (R)-mevalonate: step 1/3.</text>
</comment>
<evidence type="ECO:0000256" key="4">
    <source>
        <dbReference type="ARBA" id="ARBA00022741"/>
    </source>
</evidence>
<dbReference type="GO" id="GO:0005829">
    <property type="term" value="C:cytosol"/>
    <property type="evidence" value="ECO:0007669"/>
    <property type="project" value="TreeGrafter"/>
</dbReference>
<dbReference type="UniPathway" id="UPA00057">
    <property type="reaction ID" value="UER00098"/>
</dbReference>
<dbReference type="AlphaFoldDB" id="A0A8D5U4U6"/>
<keyword evidence="5 11" id="KW-0418">Kinase</keyword>
<comment type="subunit">
    <text evidence="11">Homodimer.</text>
</comment>
<dbReference type="RefSeq" id="WP_221289345.1">
    <property type="nucleotide sequence ID" value="NZ_AP024597.1"/>
</dbReference>
<dbReference type="InterPro" id="IPR014721">
    <property type="entry name" value="Ribsml_uS5_D2-typ_fold_subgr"/>
</dbReference>
<feature type="active site" description="Proton acceptor" evidence="11">
    <location>
        <position position="156"/>
    </location>
</feature>
<accession>A0A8D5U4U6</accession>
<dbReference type="EMBL" id="AP024597">
    <property type="protein sequence ID" value="BCU69304.1"/>
    <property type="molecule type" value="Genomic_DNA"/>
</dbReference>
<dbReference type="HAMAP" id="MF_00217">
    <property type="entry name" value="Mevalonate_kinase"/>
    <property type="match status" value="1"/>
</dbReference>
<keyword evidence="15" id="KW-1185">Reference proteome</keyword>
<dbReference type="SUPFAM" id="SSF55060">
    <property type="entry name" value="GHMP Kinase, C-terminal domain"/>
    <property type="match status" value="1"/>
</dbReference>
<proteinExistence type="inferred from homology"/>
<evidence type="ECO:0000313" key="14">
    <source>
        <dbReference type="EMBL" id="BCU69304.1"/>
    </source>
</evidence>
<dbReference type="InterPro" id="IPR006205">
    <property type="entry name" value="Mev_gal_kin"/>
</dbReference>
<evidence type="ECO:0000259" key="12">
    <source>
        <dbReference type="Pfam" id="PF00288"/>
    </source>
</evidence>
<feature type="domain" description="GHMP kinase N-terminal" evidence="12">
    <location>
        <begin position="76"/>
        <end position="164"/>
    </location>
</feature>
<dbReference type="PANTHER" id="PTHR43290">
    <property type="entry name" value="MEVALONATE KINASE"/>
    <property type="match status" value="1"/>
</dbReference>
<keyword evidence="3 11" id="KW-0808">Transferase</keyword>
<keyword evidence="8 11" id="KW-0443">Lipid metabolism</keyword>
<dbReference type="PRINTS" id="PR00959">
    <property type="entry name" value="MEVGALKINASE"/>
</dbReference>
<dbReference type="Gene3D" id="3.30.230.10">
    <property type="match status" value="1"/>
</dbReference>
<dbReference type="InterPro" id="IPR036554">
    <property type="entry name" value="GHMP_kinase_C_sf"/>
</dbReference>
<name>A0A8D5U4U6_9CREN</name>
<dbReference type="InterPro" id="IPR020568">
    <property type="entry name" value="Ribosomal_Su5_D2-typ_SF"/>
</dbReference>
<comment type="function">
    <text evidence="11">Catalyzes the phosphorylation of (R)-mevalonate (MVA) to (R)-mevalonate 5-phosphate (MVAP). Functions in the mevalonate (MVA) pathway leading to isopentenyl diphosphate (IPP), a key precursor for the biosynthesis of isoprenoid compounds such as archaeal membrane lipids.</text>
</comment>
<comment type="similarity">
    <text evidence="11">Belongs to the GHMP kinase family. Mevalonate kinase subfamily.</text>
</comment>
<keyword evidence="4 11" id="KW-0547">Nucleotide-binding</keyword>
<evidence type="ECO:0000256" key="7">
    <source>
        <dbReference type="ARBA" id="ARBA00022842"/>
    </source>
</evidence>
<dbReference type="GO" id="GO:0004496">
    <property type="term" value="F:mevalonate kinase activity"/>
    <property type="evidence" value="ECO:0007669"/>
    <property type="project" value="UniProtKB-UniRule"/>
</dbReference>
<comment type="cofactor">
    <cofactor evidence="11">
        <name>Mg(2+)</name>
        <dbReference type="ChEBI" id="CHEBI:18420"/>
    </cofactor>
</comment>
<evidence type="ECO:0000313" key="15">
    <source>
        <dbReference type="Proteomes" id="UP000825123"/>
    </source>
</evidence>
<organism evidence="14 15">
    <name type="scientific">Stygiolobus caldivivus</name>
    <dbReference type="NCBI Taxonomy" id="2824673"/>
    <lineage>
        <taxon>Archaea</taxon>
        <taxon>Thermoproteota</taxon>
        <taxon>Thermoprotei</taxon>
        <taxon>Sulfolobales</taxon>
        <taxon>Sulfolobaceae</taxon>
        <taxon>Stygiolobus</taxon>
    </lineage>
</organism>
<comment type="catalytic activity">
    <reaction evidence="11">
        <text>(R)-mevalonate + ATP = (R)-5-phosphomevalonate + ADP + H(+)</text>
        <dbReference type="Rhea" id="RHEA:17065"/>
        <dbReference type="ChEBI" id="CHEBI:15378"/>
        <dbReference type="ChEBI" id="CHEBI:30616"/>
        <dbReference type="ChEBI" id="CHEBI:36464"/>
        <dbReference type="ChEBI" id="CHEBI:58146"/>
        <dbReference type="ChEBI" id="CHEBI:456216"/>
        <dbReference type="EC" id="2.7.1.36"/>
    </reaction>
</comment>
<evidence type="ECO:0000256" key="6">
    <source>
        <dbReference type="ARBA" id="ARBA00022840"/>
    </source>
</evidence>
<dbReference type="Proteomes" id="UP000825123">
    <property type="component" value="Chromosome"/>
</dbReference>
<dbReference type="Pfam" id="PF00288">
    <property type="entry name" value="GHMP_kinases_N"/>
    <property type="match status" value="1"/>
</dbReference>
<dbReference type="KEGG" id="csty:KN1_06010"/>
<comment type="subcellular location">
    <subcellularLocation>
        <location evidence="11">Cytoplasm</location>
    </subcellularLocation>
</comment>
<evidence type="ECO:0000256" key="11">
    <source>
        <dbReference type="HAMAP-Rule" id="MF_00217"/>
    </source>
</evidence>
<dbReference type="Gene3D" id="3.30.70.890">
    <property type="entry name" value="GHMP kinase, C-terminal domain"/>
    <property type="match status" value="1"/>
</dbReference>
<sequence length="320" mass="35201">MIVEANVPLKLTLFGEHAVVYGKPAIAYTISENLKVRVRESEKFYVASDNLQLKGIRVDLHEFKIENENVKKVISYVTEVINYFSEKYGFNNERKALIEIESNVDPSVGLGTSAAVVVGTVIAYSKFLGLDLQKQDIAKISHEIELRVQGIASIMDTHTETYGGFLLIRENKVENLNIPVPLTFSAGYFRRIMTTAEMLRNVKNLKDRDPSLFNSLIDSIERVTLEAKEALISGDIDRLGELMYVNHGLLFSLGVTVPILDQFVSMSRASGVKGCKVSGGGGGGAVICTKDQRAELLMNALGGRIVNANPTFQGVTVKLI</sequence>
<evidence type="ECO:0000256" key="8">
    <source>
        <dbReference type="ARBA" id="ARBA00023098"/>
    </source>
</evidence>
<dbReference type="PANTHER" id="PTHR43290:SF2">
    <property type="entry name" value="MEVALONATE KINASE"/>
    <property type="match status" value="1"/>
</dbReference>
<keyword evidence="1 11" id="KW-0963">Cytoplasm</keyword>
<reference evidence="14 15" key="1">
    <citation type="submission" date="2021-04" db="EMBL/GenBank/DDBJ databases">
        <title>Complete genome sequence of Stygiolobus sp. KN-1.</title>
        <authorList>
            <person name="Nakamura K."/>
            <person name="Sakai H."/>
            <person name="Kurosawa N."/>
        </authorList>
    </citation>
    <scope>NUCLEOTIDE SEQUENCE [LARGE SCALE GENOMIC DNA]</scope>
    <source>
        <strain evidence="14 15">KN-1</strain>
    </source>
</reference>
<evidence type="ECO:0000256" key="9">
    <source>
        <dbReference type="ARBA" id="ARBA00023229"/>
    </source>
</evidence>
<dbReference type="EC" id="2.7.1.36" evidence="11"/>
<dbReference type="InterPro" id="IPR006204">
    <property type="entry name" value="GHMP_kinase_N_dom"/>
</dbReference>
<evidence type="ECO:0000256" key="1">
    <source>
        <dbReference type="ARBA" id="ARBA00022490"/>
    </source>
</evidence>
<dbReference type="GO" id="GO:0000287">
    <property type="term" value="F:magnesium ion binding"/>
    <property type="evidence" value="ECO:0007669"/>
    <property type="project" value="UniProtKB-UniRule"/>
</dbReference>